<keyword evidence="3" id="KW-1185">Reference proteome</keyword>
<dbReference type="STRING" id="639282.DEFDS_1015"/>
<dbReference type="eggNOG" id="COG0067">
    <property type="taxonomic scope" value="Bacteria"/>
</dbReference>
<dbReference type="Proteomes" id="UP000001520">
    <property type="component" value="Chromosome"/>
</dbReference>
<name>D3PD12_DEFDS</name>
<feature type="domain" description="Glutamine amidotransferase type-2" evidence="1">
    <location>
        <begin position="23"/>
        <end position="377"/>
    </location>
</feature>
<dbReference type="SUPFAM" id="SSF56235">
    <property type="entry name" value="N-terminal nucleophile aminohydrolases (Ntn hydrolases)"/>
    <property type="match status" value="1"/>
</dbReference>
<dbReference type="PROSITE" id="PS51278">
    <property type="entry name" value="GATASE_TYPE_2"/>
    <property type="match status" value="1"/>
</dbReference>
<organism evidence="2 3">
    <name type="scientific">Deferribacter desulfuricans (strain DSM 14783 / JCM 11476 / NBRC 101012 / SSM1)</name>
    <dbReference type="NCBI Taxonomy" id="639282"/>
    <lineage>
        <taxon>Bacteria</taxon>
        <taxon>Pseudomonadati</taxon>
        <taxon>Deferribacterota</taxon>
        <taxon>Deferribacteres</taxon>
        <taxon>Deferribacterales</taxon>
        <taxon>Deferribacteraceae</taxon>
        <taxon>Deferribacter</taxon>
    </lineage>
</organism>
<evidence type="ECO:0000313" key="2">
    <source>
        <dbReference type="EMBL" id="BAI80485.1"/>
    </source>
</evidence>
<protein>
    <recommendedName>
        <fullName evidence="1">Glutamine amidotransferase type-2 domain-containing protein</fullName>
    </recommendedName>
</protein>
<dbReference type="OrthoDB" id="9768554at2"/>
<dbReference type="Gene3D" id="3.60.20.10">
    <property type="entry name" value="Glutamine Phosphoribosylpyrophosphate, subunit 1, domain 1"/>
    <property type="match status" value="1"/>
</dbReference>
<accession>D3PD12</accession>
<dbReference type="EMBL" id="AP011529">
    <property type="protein sequence ID" value="BAI80485.1"/>
    <property type="molecule type" value="Genomic_DNA"/>
</dbReference>
<dbReference type="InterPro" id="IPR029055">
    <property type="entry name" value="Ntn_hydrolases_N"/>
</dbReference>
<evidence type="ECO:0000313" key="3">
    <source>
        <dbReference type="Proteomes" id="UP000001520"/>
    </source>
</evidence>
<proteinExistence type="predicted"/>
<dbReference type="RefSeq" id="WP_013007732.1">
    <property type="nucleotide sequence ID" value="NC_013939.1"/>
</dbReference>
<dbReference type="InterPro" id="IPR017932">
    <property type="entry name" value="GATase_2_dom"/>
</dbReference>
<evidence type="ECO:0000259" key="1">
    <source>
        <dbReference type="PROSITE" id="PS51278"/>
    </source>
</evidence>
<sequence>MIKNRISIEEFSGGEKGLPLGACGLISAFGDFKLSPLLKAAMCLQYRGRAGAGVTLKGIYKDNDFYVFHIMFRDQSKVRELEEVIEDWGVHILDSQDLVKKKFYFEYDLPIIKRYFVMPPTKEEMLFRERIDDDYRYIRKHVTLFNKTFMDDARIFSSSKENGTFLTAFELLDTIKIYELEQYEDWFYDGCLIHLRWPTSQGRGLWWGPQPISFGEVAGIHNGHLSSDKSNALALEQLGVDLHVGTDSEAIFLEVDYLLNSGYSIEEIEWTLCRKFPQEIEEMDEEKREKYFKTVNDPYLRRMKMSGPATAIVLVKDYVLGFTDRDHLRPFSIGFNEKVAFLGSEQRAVVSAAYFMEEQLDRVYDPAAGKVVAFQVKNKKLKKLDYSWRMTND</sequence>
<dbReference type="KEGG" id="ddf:DEFDS_1015"/>
<reference evidence="2 3" key="1">
    <citation type="journal article" date="2010" name="DNA Res.">
        <title>Bacterial lifestyle in a deep-sea hydrothermal vent chimney revealed by the genome sequence of the thermophilic bacterium Deferribacter desulfuricans SSM1.</title>
        <authorList>
            <person name="Takaki Y."/>
            <person name="Shimamura S."/>
            <person name="Nakagawa S."/>
            <person name="Fukuhara Y."/>
            <person name="Horikawa H."/>
            <person name="Ankai A."/>
            <person name="Harada T."/>
            <person name="Hosoyama A."/>
            <person name="Oguchi A."/>
            <person name="Fukui S."/>
            <person name="Fujita N."/>
            <person name="Takami H."/>
            <person name="Takai K."/>
        </authorList>
    </citation>
    <scope>NUCLEOTIDE SEQUENCE [LARGE SCALE GENOMIC DNA]</scope>
    <source>
        <strain evidence="3">DSM 14783 / JCM 11476 / NBRC 101012 / SSM1</strain>
    </source>
</reference>
<gene>
    <name evidence="2" type="ordered locus">DEFDS_1015</name>
</gene>
<dbReference type="AlphaFoldDB" id="D3PD12"/>
<dbReference type="HOGENOM" id="CLU_692086_0_0_0"/>